<name>A0A7C5Q4U7_CALS0</name>
<dbReference type="InterPro" id="IPR002836">
    <property type="entry name" value="PDCD5-like"/>
</dbReference>
<dbReference type="GO" id="GO:0003677">
    <property type="term" value="F:DNA binding"/>
    <property type="evidence" value="ECO:0007669"/>
    <property type="project" value="UniProtKB-KW"/>
</dbReference>
<gene>
    <name evidence="1" type="ORF">ENM11_06940</name>
</gene>
<proteinExistence type="predicted"/>
<dbReference type="EMBL" id="DRWN01000058">
    <property type="protein sequence ID" value="HHK68869.1"/>
    <property type="molecule type" value="Genomic_DNA"/>
</dbReference>
<comment type="caution">
    <text evidence="1">The sequence shown here is derived from an EMBL/GenBank/DDBJ whole genome shotgun (WGS) entry which is preliminary data.</text>
</comment>
<dbReference type="AlphaFoldDB" id="A0A7C5Q4U7"/>
<dbReference type="Pfam" id="PF01984">
    <property type="entry name" value="dsDNA_bind"/>
    <property type="match status" value="1"/>
</dbReference>
<keyword evidence="1" id="KW-0238">DNA-binding</keyword>
<organism evidence="1">
    <name type="scientific">Caldiarchaeum subterraneum</name>
    <dbReference type="NCBI Taxonomy" id="311458"/>
    <lineage>
        <taxon>Archaea</taxon>
        <taxon>Nitrososphaerota</taxon>
        <taxon>Candidatus Caldarchaeales</taxon>
        <taxon>Candidatus Caldarchaeaceae</taxon>
        <taxon>Candidatus Caldarchaeum</taxon>
    </lineage>
</organism>
<evidence type="ECO:0000313" key="1">
    <source>
        <dbReference type="EMBL" id="HHK68869.1"/>
    </source>
</evidence>
<protein>
    <submittedName>
        <fullName evidence="1">Double-stranded DNA-binding protein</fullName>
    </submittedName>
</protein>
<accession>A0A7C5Q4U7</accession>
<reference evidence="1" key="1">
    <citation type="journal article" date="2020" name="mSystems">
        <title>Genome- and Community-Level Interaction Insights into Carbon Utilization and Element Cycling Functions of Hydrothermarchaeota in Hydrothermal Sediment.</title>
        <authorList>
            <person name="Zhou Z."/>
            <person name="Liu Y."/>
            <person name="Xu W."/>
            <person name="Pan J."/>
            <person name="Luo Z.H."/>
            <person name="Li M."/>
        </authorList>
    </citation>
    <scope>NUCLEOTIDE SEQUENCE [LARGE SCALE GENOMIC DNA]</scope>
    <source>
        <strain evidence="1">SpSt-1056</strain>
    </source>
</reference>
<sequence>MSDEDIELKRLQLKRMMKLMSQKVQQEAVKQQTAQDVEPSPLEIVRSRLGERGGEVLSAALEQYPQETMAIVNKLAELIKAGKITEPIDGGELYSLFRSLGLRVKIDTKIMYVKRGEAKDLRELFR</sequence>